<proteinExistence type="inferred from homology"/>
<feature type="domain" description="AMP-dependent synthetase/ligase" evidence="4">
    <location>
        <begin position="7"/>
        <end position="357"/>
    </location>
</feature>
<feature type="region of interest" description="Disordered" evidence="3">
    <location>
        <begin position="151"/>
        <end position="170"/>
    </location>
</feature>
<dbReference type="EMBL" id="RJSE01000007">
    <property type="protein sequence ID" value="RNL62760.1"/>
    <property type="molecule type" value="Genomic_DNA"/>
</dbReference>
<dbReference type="InterPro" id="IPR000873">
    <property type="entry name" value="AMP-dep_synth/lig_dom"/>
</dbReference>
<gene>
    <name evidence="6" type="ORF">EFK50_13515</name>
</gene>
<dbReference type="SUPFAM" id="SSF56801">
    <property type="entry name" value="Acetyl-CoA synthetase-like"/>
    <property type="match status" value="1"/>
</dbReference>
<sequence length="511" mass="55952">MYPGSIAQQAPDKPAVIAYESGRVLTYRQLDDESAAIASALYARGLRRGDVVALLSTNAIECFTIYWAALRSGLYITPINRHLTATEVAYIAEDSDAQAIFVSATLADIADALADTTPGIKHRIAFGGEIDGHESYADVVANAGPRLTDQPRGSDMLYSSGTTGRPKGIRPTLPTIQVDEPGDPITAMMSQMFKVGPDDVYLQPAPVYHAAPLKWASAVHALGGTVVQLDKFDPENALKAIEEYDVTIAQFVPTMFVRILQLDEKARTSYDTSSLRMAVHAAAPCPPEVKRAMIEWWGPILFEYYGSSEQHGMYFISTPEWLSKPGSVGKVGMGTAHICDEDGNELPVGEVGAVYFERDFHPFDYHKDPDKTKAATHPTHATWTTVGDLGRVDEDGYLFLADRQAFLIISGGVNIYPQEVENVLTMHEKIFDVAVIGVPHAEMGQAVKAVVQLKGGVEASDEVAQEIMDYARERVAHFKAPRSVDFIDEMPRTPTGKLLKRKLSERYEVSA</sequence>
<dbReference type="OrthoDB" id="9803968at2"/>
<dbReference type="GO" id="GO:0006631">
    <property type="term" value="P:fatty acid metabolic process"/>
    <property type="evidence" value="ECO:0007669"/>
    <property type="project" value="TreeGrafter"/>
</dbReference>
<dbReference type="GO" id="GO:0031956">
    <property type="term" value="F:medium-chain fatty acid-CoA ligase activity"/>
    <property type="evidence" value="ECO:0007669"/>
    <property type="project" value="TreeGrafter"/>
</dbReference>
<dbReference type="Pfam" id="PF00501">
    <property type="entry name" value="AMP-binding"/>
    <property type="match status" value="1"/>
</dbReference>
<dbReference type="Gene3D" id="3.40.50.12780">
    <property type="entry name" value="N-terminal domain of ligase-like"/>
    <property type="match status" value="1"/>
</dbReference>
<keyword evidence="7" id="KW-1185">Reference proteome</keyword>
<keyword evidence="2" id="KW-0436">Ligase</keyword>
<evidence type="ECO:0000259" key="4">
    <source>
        <dbReference type="Pfam" id="PF00501"/>
    </source>
</evidence>
<dbReference type="PANTHER" id="PTHR43201:SF5">
    <property type="entry name" value="MEDIUM-CHAIN ACYL-COA LIGASE ACSF2, MITOCHONDRIAL"/>
    <property type="match status" value="1"/>
</dbReference>
<dbReference type="PROSITE" id="PS00455">
    <property type="entry name" value="AMP_BINDING"/>
    <property type="match status" value="1"/>
</dbReference>
<dbReference type="Pfam" id="PF13193">
    <property type="entry name" value="AMP-binding_C"/>
    <property type="match status" value="1"/>
</dbReference>
<dbReference type="InterPro" id="IPR025110">
    <property type="entry name" value="AMP-bd_C"/>
</dbReference>
<feature type="domain" description="AMP-binding enzyme C-terminal" evidence="5">
    <location>
        <begin position="419"/>
        <end position="497"/>
    </location>
</feature>
<accession>A0A3N0CH39</accession>
<evidence type="ECO:0000256" key="2">
    <source>
        <dbReference type="ARBA" id="ARBA00022598"/>
    </source>
</evidence>
<organism evidence="6 7">
    <name type="scientific">Nocardioides marmoriginsengisoli</name>
    <dbReference type="NCBI Taxonomy" id="661483"/>
    <lineage>
        <taxon>Bacteria</taxon>
        <taxon>Bacillati</taxon>
        <taxon>Actinomycetota</taxon>
        <taxon>Actinomycetes</taxon>
        <taxon>Propionibacteriales</taxon>
        <taxon>Nocardioidaceae</taxon>
        <taxon>Nocardioides</taxon>
    </lineage>
</organism>
<evidence type="ECO:0000313" key="6">
    <source>
        <dbReference type="EMBL" id="RNL62760.1"/>
    </source>
</evidence>
<evidence type="ECO:0000259" key="5">
    <source>
        <dbReference type="Pfam" id="PF13193"/>
    </source>
</evidence>
<dbReference type="RefSeq" id="WP_123228054.1">
    <property type="nucleotide sequence ID" value="NZ_RJSE01000007.1"/>
</dbReference>
<comment type="caution">
    <text evidence="6">The sequence shown here is derived from an EMBL/GenBank/DDBJ whole genome shotgun (WGS) entry which is preliminary data.</text>
</comment>
<comment type="similarity">
    <text evidence="1">Belongs to the ATP-dependent AMP-binding enzyme family.</text>
</comment>
<evidence type="ECO:0000256" key="1">
    <source>
        <dbReference type="ARBA" id="ARBA00006432"/>
    </source>
</evidence>
<evidence type="ECO:0000256" key="3">
    <source>
        <dbReference type="SAM" id="MobiDB-lite"/>
    </source>
</evidence>
<dbReference type="Proteomes" id="UP000267128">
    <property type="component" value="Unassembled WGS sequence"/>
</dbReference>
<dbReference type="InterPro" id="IPR045851">
    <property type="entry name" value="AMP-bd_C_sf"/>
</dbReference>
<name>A0A3N0CH39_9ACTN</name>
<dbReference type="Gene3D" id="3.30.300.30">
    <property type="match status" value="1"/>
</dbReference>
<dbReference type="InterPro" id="IPR042099">
    <property type="entry name" value="ANL_N_sf"/>
</dbReference>
<protein>
    <submittedName>
        <fullName evidence="6">Acyl-CoA synthetase</fullName>
    </submittedName>
</protein>
<dbReference type="PANTHER" id="PTHR43201">
    <property type="entry name" value="ACYL-COA SYNTHETASE"/>
    <property type="match status" value="1"/>
</dbReference>
<evidence type="ECO:0000313" key="7">
    <source>
        <dbReference type="Proteomes" id="UP000267128"/>
    </source>
</evidence>
<dbReference type="InterPro" id="IPR020845">
    <property type="entry name" value="AMP-binding_CS"/>
</dbReference>
<reference evidence="6 7" key="1">
    <citation type="submission" date="2018-11" db="EMBL/GenBank/DDBJ databases">
        <authorList>
            <person name="Li F."/>
        </authorList>
    </citation>
    <scope>NUCLEOTIDE SEQUENCE [LARGE SCALE GENOMIC DNA]</scope>
    <source>
        <strain evidence="6 7">Gsoil 097</strain>
    </source>
</reference>
<dbReference type="AlphaFoldDB" id="A0A3N0CH39"/>